<gene>
    <name evidence="2" type="ORF">ZYGR_0AS01600</name>
</gene>
<feature type="region of interest" description="Disordered" evidence="1">
    <location>
        <begin position="1"/>
        <end position="87"/>
    </location>
</feature>
<dbReference type="Proteomes" id="UP000187013">
    <property type="component" value="Unassembled WGS sequence"/>
</dbReference>
<dbReference type="OrthoDB" id="2348401at2759"/>
<evidence type="ECO:0008006" key="4">
    <source>
        <dbReference type="Google" id="ProtNLM"/>
    </source>
</evidence>
<organism evidence="2 3">
    <name type="scientific">Zygosaccharomyces rouxii</name>
    <dbReference type="NCBI Taxonomy" id="4956"/>
    <lineage>
        <taxon>Eukaryota</taxon>
        <taxon>Fungi</taxon>
        <taxon>Dikarya</taxon>
        <taxon>Ascomycota</taxon>
        <taxon>Saccharomycotina</taxon>
        <taxon>Saccharomycetes</taxon>
        <taxon>Saccharomycetales</taxon>
        <taxon>Saccharomycetaceae</taxon>
        <taxon>Zygosaccharomyces</taxon>
    </lineage>
</organism>
<dbReference type="AlphaFoldDB" id="A0A1Q3AGH9"/>
<feature type="compositionally biased region" description="Basic and acidic residues" evidence="1">
    <location>
        <begin position="1"/>
        <end position="66"/>
    </location>
</feature>
<reference evidence="2 3" key="1">
    <citation type="submission" date="2016-08" db="EMBL/GenBank/DDBJ databases">
        <title>Draft genome sequence of allopolyploid Zygosaccharomyces rouxii.</title>
        <authorList>
            <person name="Watanabe J."/>
            <person name="Uehara K."/>
            <person name="Mogi Y."/>
            <person name="Tsukioka Y."/>
        </authorList>
    </citation>
    <scope>NUCLEOTIDE SEQUENCE [LARGE SCALE GENOMIC DNA]</scope>
    <source>
        <strain evidence="2 3">NBRC 110957</strain>
    </source>
</reference>
<dbReference type="PIRSF" id="PIRSF002590">
    <property type="entry name" value="HSP9/HSP12_fun"/>
    <property type="match status" value="1"/>
</dbReference>
<evidence type="ECO:0000313" key="2">
    <source>
        <dbReference type="EMBL" id="GAV54837.1"/>
    </source>
</evidence>
<sequence length="112" mass="12314">MSDPTRKDFGQKVTEHVKPEQEKSYLDQGKEYLTDAADKVQAKMHPEQDKSATQKVGDTLEGKSGGKQESWTETAQRYGENAKEYAEQAREKINETINSRGGGSSGGAHGPK</sequence>
<evidence type="ECO:0000256" key="1">
    <source>
        <dbReference type="SAM" id="MobiDB-lite"/>
    </source>
</evidence>
<dbReference type="EMBL" id="BDGX01000045">
    <property type="protein sequence ID" value="GAV54837.1"/>
    <property type="molecule type" value="Genomic_DNA"/>
</dbReference>
<protein>
    <recommendedName>
        <fullName evidence="4">12 kDa heat shock protein</fullName>
    </recommendedName>
</protein>
<proteinExistence type="predicted"/>
<dbReference type="Gene3D" id="6.10.280.100">
    <property type="match status" value="1"/>
</dbReference>
<name>A0A1Q3AGH9_ZYGRO</name>
<evidence type="ECO:0000313" key="3">
    <source>
        <dbReference type="Proteomes" id="UP000187013"/>
    </source>
</evidence>
<dbReference type="Pfam" id="PF04119">
    <property type="entry name" value="HSP9_HSP12"/>
    <property type="match status" value="1"/>
</dbReference>
<dbReference type="InterPro" id="IPR007250">
    <property type="entry name" value="HSP9_HSP12"/>
</dbReference>
<accession>A0A1Q3AGH9</accession>
<comment type="caution">
    <text evidence="2">The sequence shown here is derived from an EMBL/GenBank/DDBJ whole genome shotgun (WGS) entry which is preliminary data.</text>
</comment>